<sequence length="242" mass="25964">MSNKAVFISGSSRGIGRSTALRFARAGYCLVITYQNSESEAEMVARESRQLGAPETLVLRLDVSSNESIMSAAKQTREKFGNIDILVNNAGIFKKQPLAEQPFSDISGQIAVNLEGPIKLTREFLPLIKKSVINVGSGIGFVGKKHAAAYAATKWGIRGFTKSLAAEMPNLRALAVHPGLTATSMGNAGGMAPEKVAEIIFNAAEGNYGIKNGSDIDVRYYAAGYAGKFLYLVKSYVKKFIS</sequence>
<dbReference type="SUPFAM" id="SSF51735">
    <property type="entry name" value="NAD(P)-binding Rossmann-fold domains"/>
    <property type="match status" value="1"/>
</dbReference>
<evidence type="ECO:0000256" key="4">
    <source>
        <dbReference type="RuleBase" id="RU000363"/>
    </source>
</evidence>
<dbReference type="InterPro" id="IPR020904">
    <property type="entry name" value="Sc_DH/Rdtase_CS"/>
</dbReference>
<dbReference type="GO" id="GO:0016491">
    <property type="term" value="F:oxidoreductase activity"/>
    <property type="evidence" value="ECO:0007669"/>
    <property type="project" value="UniProtKB-KW"/>
</dbReference>
<evidence type="ECO:0008006" key="7">
    <source>
        <dbReference type="Google" id="ProtNLM"/>
    </source>
</evidence>
<name>A0A1F5QBY5_9BACT</name>
<keyword evidence="2" id="KW-0521">NADP</keyword>
<accession>A0A1F5QBY5</accession>
<protein>
    <recommendedName>
        <fullName evidence="7">Oxidoreductase</fullName>
    </recommendedName>
</protein>
<evidence type="ECO:0000256" key="1">
    <source>
        <dbReference type="ARBA" id="ARBA00006484"/>
    </source>
</evidence>
<evidence type="ECO:0000313" key="5">
    <source>
        <dbReference type="EMBL" id="OGE99658.1"/>
    </source>
</evidence>
<evidence type="ECO:0000256" key="3">
    <source>
        <dbReference type="ARBA" id="ARBA00023002"/>
    </source>
</evidence>
<dbReference type="CDD" id="cd05233">
    <property type="entry name" value="SDR_c"/>
    <property type="match status" value="1"/>
</dbReference>
<proteinExistence type="inferred from homology"/>
<dbReference type="Pfam" id="PF00106">
    <property type="entry name" value="adh_short"/>
    <property type="match status" value="1"/>
</dbReference>
<dbReference type="EMBL" id="MFFF01000018">
    <property type="protein sequence ID" value="OGE99658.1"/>
    <property type="molecule type" value="Genomic_DNA"/>
</dbReference>
<dbReference type="Proteomes" id="UP000177235">
    <property type="component" value="Unassembled WGS sequence"/>
</dbReference>
<comment type="caution">
    <text evidence="5">The sequence shown here is derived from an EMBL/GenBank/DDBJ whole genome shotgun (WGS) entry which is preliminary data.</text>
</comment>
<dbReference type="PROSITE" id="PS00061">
    <property type="entry name" value="ADH_SHORT"/>
    <property type="match status" value="1"/>
</dbReference>
<gene>
    <name evidence="5" type="ORF">A3J05_00500</name>
</gene>
<dbReference type="PRINTS" id="PR00080">
    <property type="entry name" value="SDRFAMILY"/>
</dbReference>
<dbReference type="AlphaFoldDB" id="A0A1F5QBY5"/>
<keyword evidence="3" id="KW-0560">Oxidoreductase</keyword>
<reference evidence="5 6" key="1">
    <citation type="journal article" date="2016" name="Nat. Commun.">
        <title>Thousands of microbial genomes shed light on interconnected biogeochemical processes in an aquifer system.</title>
        <authorList>
            <person name="Anantharaman K."/>
            <person name="Brown C.T."/>
            <person name="Hug L.A."/>
            <person name="Sharon I."/>
            <person name="Castelle C.J."/>
            <person name="Probst A.J."/>
            <person name="Thomas B.C."/>
            <person name="Singh A."/>
            <person name="Wilkins M.J."/>
            <person name="Karaoz U."/>
            <person name="Brodie E.L."/>
            <person name="Williams K.H."/>
            <person name="Hubbard S.S."/>
            <person name="Banfield J.F."/>
        </authorList>
    </citation>
    <scope>NUCLEOTIDE SEQUENCE [LARGE SCALE GENOMIC DNA]</scope>
</reference>
<organism evidence="5 6">
    <name type="scientific">Candidatus Doudnabacteria bacterium RIFCSPLOWO2_02_FULL_48_13</name>
    <dbReference type="NCBI Taxonomy" id="1817845"/>
    <lineage>
        <taxon>Bacteria</taxon>
        <taxon>Candidatus Doudnaibacteriota</taxon>
    </lineage>
</organism>
<dbReference type="PANTHER" id="PTHR43391">
    <property type="entry name" value="RETINOL DEHYDROGENASE-RELATED"/>
    <property type="match status" value="1"/>
</dbReference>
<comment type="similarity">
    <text evidence="1 4">Belongs to the short-chain dehydrogenases/reductases (SDR) family.</text>
</comment>
<dbReference type="InterPro" id="IPR002347">
    <property type="entry name" value="SDR_fam"/>
</dbReference>
<dbReference type="InterPro" id="IPR036291">
    <property type="entry name" value="NAD(P)-bd_dom_sf"/>
</dbReference>
<evidence type="ECO:0000313" key="6">
    <source>
        <dbReference type="Proteomes" id="UP000177235"/>
    </source>
</evidence>
<evidence type="ECO:0000256" key="2">
    <source>
        <dbReference type="ARBA" id="ARBA00022857"/>
    </source>
</evidence>
<dbReference type="PRINTS" id="PR00081">
    <property type="entry name" value="GDHRDH"/>
</dbReference>
<dbReference type="PANTHER" id="PTHR43391:SF14">
    <property type="entry name" value="DEHYDROGENASE_REDUCTASE SDR FAMILY PROTEIN 7-LIKE"/>
    <property type="match status" value="1"/>
</dbReference>
<dbReference type="Gene3D" id="3.40.50.720">
    <property type="entry name" value="NAD(P)-binding Rossmann-like Domain"/>
    <property type="match status" value="1"/>
</dbReference>